<comment type="caution">
    <text evidence="1">The sequence shown here is derived from an EMBL/GenBank/DDBJ whole genome shotgun (WGS) entry which is preliminary data.</text>
</comment>
<keyword evidence="2" id="KW-1185">Reference proteome</keyword>
<gene>
    <name evidence="1" type="ORF">H8792_005560</name>
</gene>
<accession>A0ABS0BWL9</accession>
<name>A0ABS0BWL9_9GAMM</name>
<dbReference type="RefSeq" id="WP_185977948.1">
    <property type="nucleotide sequence ID" value="NZ_JACBGI020000007.1"/>
</dbReference>
<protein>
    <recommendedName>
        <fullName evidence="3">DUF5610 domain-containing protein</fullName>
    </recommendedName>
</protein>
<dbReference type="Proteomes" id="UP001193680">
    <property type="component" value="Unassembled WGS sequence"/>
</dbReference>
<sequence length="310" mass="34569">MPTTIEPRFPNLQHGLHGFRAAETAKSASLPQEGAESTAPADWQGELRGESLPQFSAASQTRAQQAYAYSNTMSLQLSTQDGDKITVDFRQLFAYFQAQSESQKLQSGPEGVQYFSRRSELEASAFSEAFGFAVEGDIDEEELAAIKNVFEQVNELAQDFFGGNLDEALQHAMEFDIDFEQLQSMSLNLTHTETRTSLYEQTSQLSRPVFTEKAQQSEPKATMQALPDYLQKWQNALQQLSVLFSDGKDFVDHLESKNLALQDPQQRSEAAWLDRVETFHSQLLEWAGLGMAANADAVSAESEIENTLSD</sequence>
<dbReference type="EMBL" id="JACBGI020000007">
    <property type="protein sequence ID" value="MBF6057804.1"/>
    <property type="molecule type" value="Genomic_DNA"/>
</dbReference>
<reference evidence="1 2" key="1">
    <citation type="submission" date="2020-11" db="EMBL/GenBank/DDBJ databases">
        <title>Sulfur oxidizing isolate from Hospital Hole Sinkhole.</title>
        <authorList>
            <person name="Scott K.M."/>
        </authorList>
    </citation>
    <scope>NUCLEOTIDE SEQUENCE [LARGE SCALE GENOMIC DNA]</scope>
    <source>
        <strain evidence="1 2">HH1</strain>
    </source>
</reference>
<evidence type="ECO:0008006" key="3">
    <source>
        <dbReference type="Google" id="ProtNLM"/>
    </source>
</evidence>
<evidence type="ECO:0000313" key="1">
    <source>
        <dbReference type="EMBL" id="MBF6057804.1"/>
    </source>
</evidence>
<organism evidence="1 2">
    <name type="scientific">Thiomicrorhabdus heinhorstiae</name>
    <dbReference type="NCBI Taxonomy" id="2748010"/>
    <lineage>
        <taxon>Bacteria</taxon>
        <taxon>Pseudomonadati</taxon>
        <taxon>Pseudomonadota</taxon>
        <taxon>Gammaproteobacteria</taxon>
        <taxon>Thiotrichales</taxon>
        <taxon>Piscirickettsiaceae</taxon>
        <taxon>Thiomicrorhabdus</taxon>
    </lineage>
</organism>
<evidence type="ECO:0000313" key="2">
    <source>
        <dbReference type="Proteomes" id="UP001193680"/>
    </source>
</evidence>
<proteinExistence type="predicted"/>